<dbReference type="AlphaFoldDB" id="A0A6I4U681"/>
<dbReference type="PROSITE" id="PS51257">
    <property type="entry name" value="PROKAR_LIPOPROTEIN"/>
    <property type="match status" value="1"/>
</dbReference>
<evidence type="ECO:0000313" key="2">
    <source>
        <dbReference type="EMBL" id="MDQ0566099.1"/>
    </source>
</evidence>
<dbReference type="EMBL" id="WTYG01000001">
    <property type="protein sequence ID" value="MXP34460.1"/>
    <property type="molecule type" value="Genomic_DNA"/>
</dbReference>
<proteinExistence type="predicted"/>
<feature type="compositionally biased region" description="Low complexity" evidence="1">
    <location>
        <begin position="190"/>
        <end position="200"/>
    </location>
</feature>
<gene>
    <name evidence="3" type="ORF">GRI55_01595</name>
    <name evidence="2" type="ORF">QOZ97_001632</name>
</gene>
<comment type="caution">
    <text evidence="3">The sequence shown here is derived from an EMBL/GenBank/DDBJ whole genome shotgun (WGS) entry which is preliminary data.</text>
</comment>
<dbReference type="RefSeq" id="WP_160765973.1">
    <property type="nucleotide sequence ID" value="NZ_JAUSWK010000002.1"/>
</dbReference>
<protein>
    <submittedName>
        <fullName evidence="3">Uncharacterized protein</fullName>
    </submittedName>
</protein>
<reference evidence="3 4" key="1">
    <citation type="submission" date="2019-12" db="EMBL/GenBank/DDBJ databases">
        <title>Genomic-based taxomic classification of the family Erythrobacteraceae.</title>
        <authorList>
            <person name="Xu L."/>
        </authorList>
    </citation>
    <scope>NUCLEOTIDE SEQUENCE [LARGE SCALE GENOMIC DNA]</scope>
    <source>
        <strain evidence="3 4">CGMCC 1.8703</strain>
    </source>
</reference>
<evidence type="ECO:0000256" key="1">
    <source>
        <dbReference type="SAM" id="MobiDB-lite"/>
    </source>
</evidence>
<dbReference type="EMBL" id="JAUSWK010000002">
    <property type="protein sequence ID" value="MDQ0566099.1"/>
    <property type="molecule type" value="Genomic_DNA"/>
</dbReference>
<feature type="region of interest" description="Disordered" evidence="1">
    <location>
        <begin position="182"/>
        <end position="241"/>
    </location>
</feature>
<evidence type="ECO:0000313" key="4">
    <source>
        <dbReference type="Proteomes" id="UP000439914"/>
    </source>
</evidence>
<evidence type="ECO:0000313" key="3">
    <source>
        <dbReference type="EMBL" id="MXP34460.1"/>
    </source>
</evidence>
<dbReference type="GeneID" id="93686460"/>
<dbReference type="Proteomes" id="UP001238601">
    <property type="component" value="Unassembled WGS sequence"/>
</dbReference>
<name>A0A6I4U681_9SPHN</name>
<organism evidence="3 4">
    <name type="scientific">Qipengyuania citrea</name>
    <dbReference type="NCBI Taxonomy" id="225971"/>
    <lineage>
        <taxon>Bacteria</taxon>
        <taxon>Pseudomonadati</taxon>
        <taxon>Pseudomonadota</taxon>
        <taxon>Alphaproteobacteria</taxon>
        <taxon>Sphingomonadales</taxon>
        <taxon>Erythrobacteraceae</taxon>
        <taxon>Qipengyuania</taxon>
    </lineage>
</organism>
<reference evidence="2 5" key="2">
    <citation type="submission" date="2023-07" db="EMBL/GenBank/DDBJ databases">
        <title>Genomic Encyclopedia of Type Strains, Phase IV (KMG-IV): sequencing the most valuable type-strain genomes for metagenomic binning, comparative biology and taxonomic classification.</title>
        <authorList>
            <person name="Goeker M."/>
        </authorList>
    </citation>
    <scope>NUCLEOTIDE SEQUENCE [LARGE SCALE GENOMIC DNA]</scope>
    <source>
        <strain evidence="2 5">DSM 14432</strain>
    </source>
</reference>
<sequence length="241" mass="26298">MRRTTGVSIVLCAVLTACGEPSDIVVPEPEITPSSGISLGAMSFFFPVGLEFEGDTETCPNRASECPLGDDSVHAVWRSGTLRFDYVLDHFGKAMWDDEWGEPITINGRPAFRKMLDDGGRRYLITNHYGGTESAAVAIWREEEEPIFWGTCYSDDDCDAVLQTLASVTMRQASQECALMFPPPPPEFVQPPGYRPDSSIIPPPPAPLPGPEHLRPAAPPPPPAPRPPGAEELCKEYADEV</sequence>
<feature type="compositionally biased region" description="Basic and acidic residues" evidence="1">
    <location>
        <begin position="232"/>
        <end position="241"/>
    </location>
</feature>
<accession>A0A6I4U681</accession>
<keyword evidence="5" id="KW-1185">Reference proteome</keyword>
<feature type="compositionally biased region" description="Pro residues" evidence="1">
    <location>
        <begin position="217"/>
        <end position="228"/>
    </location>
</feature>
<dbReference type="Proteomes" id="UP000439914">
    <property type="component" value="Unassembled WGS sequence"/>
</dbReference>
<evidence type="ECO:0000313" key="5">
    <source>
        <dbReference type="Proteomes" id="UP001238601"/>
    </source>
</evidence>
<feature type="compositionally biased region" description="Pro residues" evidence="1">
    <location>
        <begin position="201"/>
        <end position="210"/>
    </location>
</feature>